<sequence>MGVKIVVQVKLLPTAEQAVALRSTLHACNAGADRAAEVAFTEREFSKFGLQKLVYAELKAAGLGAQAAIRTIKKVSDAYTTLHANIKAGNLGRPGSKRR</sequence>
<evidence type="ECO:0008006" key="3">
    <source>
        <dbReference type="Google" id="ProtNLM"/>
    </source>
</evidence>
<organism evidence="1 2">
    <name type="scientific">Actinacidiphila glaucinigra</name>
    <dbReference type="NCBI Taxonomy" id="235986"/>
    <lineage>
        <taxon>Bacteria</taxon>
        <taxon>Bacillati</taxon>
        <taxon>Actinomycetota</taxon>
        <taxon>Actinomycetes</taxon>
        <taxon>Kitasatosporales</taxon>
        <taxon>Streptomycetaceae</taxon>
        <taxon>Actinacidiphila</taxon>
    </lineage>
</organism>
<feature type="non-terminal residue" evidence="1">
    <location>
        <position position="99"/>
    </location>
</feature>
<accession>A0A239NBA4</accession>
<proteinExistence type="predicted"/>
<reference evidence="1 2" key="1">
    <citation type="submission" date="2017-06" db="EMBL/GenBank/DDBJ databases">
        <authorList>
            <person name="Kim H.J."/>
            <person name="Triplett B.A."/>
        </authorList>
    </citation>
    <scope>NUCLEOTIDE SEQUENCE [LARGE SCALE GENOMIC DNA]</scope>
    <source>
        <strain evidence="1 2">CGMCC 4.1858</strain>
    </source>
</reference>
<dbReference type="EMBL" id="FZOF01000033">
    <property type="protein sequence ID" value="SNT51459.1"/>
    <property type="molecule type" value="Genomic_DNA"/>
</dbReference>
<protein>
    <recommendedName>
        <fullName evidence="3">Transposase</fullName>
    </recommendedName>
</protein>
<evidence type="ECO:0000313" key="1">
    <source>
        <dbReference type="EMBL" id="SNT51459.1"/>
    </source>
</evidence>
<dbReference type="Proteomes" id="UP000198280">
    <property type="component" value="Unassembled WGS sequence"/>
</dbReference>
<dbReference type="AlphaFoldDB" id="A0A239NBA4"/>
<keyword evidence="2" id="KW-1185">Reference proteome</keyword>
<name>A0A239NBA4_9ACTN</name>
<evidence type="ECO:0000313" key="2">
    <source>
        <dbReference type="Proteomes" id="UP000198280"/>
    </source>
</evidence>
<gene>
    <name evidence="1" type="ORF">SAMN05216252_1331</name>
</gene>